<dbReference type="EMBL" id="JAHWXH010000001">
    <property type="protein sequence ID" value="MDS0244218.1"/>
    <property type="molecule type" value="Genomic_DNA"/>
</dbReference>
<comment type="caution">
    <text evidence="4">The sequence shown here is derived from an EMBL/GenBank/DDBJ whole genome shotgun (WGS) entry which is preliminary data.</text>
</comment>
<feature type="transmembrane region" description="Helical" evidence="2">
    <location>
        <begin position="219"/>
        <end position="240"/>
    </location>
</feature>
<keyword evidence="3" id="KW-0732">Signal</keyword>
<keyword evidence="2" id="KW-0812">Transmembrane</keyword>
<dbReference type="AlphaFoldDB" id="A0AAJ2HHK4"/>
<feature type="signal peptide" evidence="3">
    <location>
        <begin position="1"/>
        <end position="31"/>
    </location>
</feature>
<gene>
    <name evidence="4" type="ORF">KZC50_01170</name>
</gene>
<evidence type="ECO:0000256" key="3">
    <source>
        <dbReference type="SAM" id="SignalP"/>
    </source>
</evidence>
<evidence type="ECO:0000256" key="2">
    <source>
        <dbReference type="SAM" id="Phobius"/>
    </source>
</evidence>
<dbReference type="RefSeq" id="WP_310890307.1">
    <property type="nucleotide sequence ID" value="NZ_BAAAGR010000001.1"/>
</dbReference>
<feature type="chain" id="PRO_5042612755" evidence="3">
    <location>
        <begin position="32"/>
        <end position="251"/>
    </location>
</feature>
<dbReference type="PROSITE" id="PS51318">
    <property type="entry name" value="TAT"/>
    <property type="match status" value="1"/>
</dbReference>
<keyword evidence="2" id="KW-0472">Membrane</keyword>
<dbReference type="GeneID" id="301456794"/>
<feature type="compositionally biased region" description="Low complexity" evidence="1">
    <location>
        <begin position="181"/>
        <end position="199"/>
    </location>
</feature>
<dbReference type="InterPro" id="IPR006311">
    <property type="entry name" value="TAT_signal"/>
</dbReference>
<evidence type="ECO:0000256" key="1">
    <source>
        <dbReference type="SAM" id="MobiDB-lite"/>
    </source>
</evidence>
<name>A0AAJ2HHK4_9MICO</name>
<organism evidence="4 5">
    <name type="scientific">Microbacterium aurantiacum</name>
    <dbReference type="NCBI Taxonomy" id="162393"/>
    <lineage>
        <taxon>Bacteria</taxon>
        <taxon>Bacillati</taxon>
        <taxon>Actinomycetota</taxon>
        <taxon>Actinomycetes</taxon>
        <taxon>Micrococcales</taxon>
        <taxon>Microbacteriaceae</taxon>
        <taxon>Microbacterium</taxon>
    </lineage>
</organism>
<keyword evidence="2" id="KW-1133">Transmembrane helix</keyword>
<feature type="compositionally biased region" description="Pro residues" evidence="1">
    <location>
        <begin position="150"/>
        <end position="180"/>
    </location>
</feature>
<proteinExistence type="predicted"/>
<sequence>MKRSRTPIFRRWALALVAAVVAVSAAGGVTAAVAASSPYSGSVSITVDLSSGGHADVAITATNTSGITAWGGAKLTHPDGSYEIFGPREFAPGETHTWYDRMHGCSCANLPASSVIVGFGESIDTPHWSSGTITVPDPRVTVIGCDVTPTPTPTPTVTPTPTPTPTPTVTPTPEPTPTPTPTDTVTPTPVPTDTVTPAPTDTPVPAPANGGLAVTGGEFAWGIGGLVALAAIAAGATLVIRQRAGRHSASQ</sequence>
<accession>A0AAJ2HHK4</accession>
<feature type="region of interest" description="Disordered" evidence="1">
    <location>
        <begin position="149"/>
        <end position="205"/>
    </location>
</feature>
<evidence type="ECO:0000313" key="4">
    <source>
        <dbReference type="EMBL" id="MDS0244218.1"/>
    </source>
</evidence>
<evidence type="ECO:0000313" key="5">
    <source>
        <dbReference type="Proteomes" id="UP001183582"/>
    </source>
</evidence>
<reference evidence="4 5" key="1">
    <citation type="submission" date="2021-06" db="EMBL/GenBank/DDBJ databases">
        <title>Genome-based taxonomic framework of Microbacterium strains isolated from marine environment, the description of four new species and reclassification of four preexisting species.</title>
        <authorList>
            <person name="Lee S.D."/>
            <person name="Kim S.-M."/>
            <person name="Byeon Y.-S."/>
            <person name="Yang H.L."/>
            <person name="Kim I.S."/>
        </authorList>
    </citation>
    <scope>NUCLEOTIDE SEQUENCE [LARGE SCALE GENOMIC DNA]</scope>
    <source>
        <strain evidence="4 5">KACC 20514</strain>
    </source>
</reference>
<protein>
    <submittedName>
        <fullName evidence="4">Uncharacterized protein</fullName>
    </submittedName>
</protein>
<dbReference type="Proteomes" id="UP001183582">
    <property type="component" value="Unassembled WGS sequence"/>
</dbReference>